<dbReference type="KEGG" id="ag:AAR16419"/>
<dbReference type="AlphaFoldDB" id="Q6T1C6"/>
<dbReference type="Pfam" id="PF03358">
    <property type="entry name" value="FMN_red"/>
    <property type="match status" value="1"/>
</dbReference>
<evidence type="ECO:0000313" key="2">
    <source>
        <dbReference type="EMBL" id="AAR16419.1"/>
    </source>
</evidence>
<dbReference type="PANTHER" id="PTHR30543">
    <property type="entry name" value="CHROMATE REDUCTASE"/>
    <property type="match status" value="1"/>
</dbReference>
<dbReference type="InterPro" id="IPR005025">
    <property type="entry name" value="FMN_Rdtase-like_dom"/>
</dbReference>
<dbReference type="Gene3D" id="3.40.50.360">
    <property type="match status" value="1"/>
</dbReference>
<protein>
    <submittedName>
        <fullName evidence="2">Putative reductase LndZ4</fullName>
    </submittedName>
</protein>
<dbReference type="SUPFAM" id="SSF52218">
    <property type="entry name" value="Flavoproteins"/>
    <property type="match status" value="1"/>
</dbReference>
<dbReference type="GO" id="GO:0005829">
    <property type="term" value="C:cytosol"/>
    <property type="evidence" value="ECO:0007669"/>
    <property type="project" value="TreeGrafter"/>
</dbReference>
<reference evidence="2" key="1">
    <citation type="submission" date="2003-10" db="EMBL/GenBank/DDBJ databases">
        <title>The Biosynthesis of Landomycin E in Streptomyces globisporus 1912: Characterization of Genes Encoding the Glycosyltransferase LndGT4, the Putative Reductase LndZ4, and the Oxygenase LndZ5, and Generation of the Novel Landomycins F, G, and H Through Combinatorial Biosynthesis.</title>
        <authorList>
            <person name="Ostash B.O."/>
            <person name="Rix U."/>
            <person name="Remsing L.L."/>
            <person name="Liu T."/>
            <person name="Lombo F.B."/>
            <person name="Luzhetskyy A.M."/>
            <person name="Gromyko O.M."/>
            <person name="Wang C."/>
            <person name="Brana A.F."/>
            <person name="Mendez C.M."/>
            <person name="Salas J.A."/>
            <person name="Fedorenko V.O."/>
            <person name="Rohr J."/>
        </authorList>
    </citation>
    <scope>NUCLEOTIDE SEQUENCE</scope>
    <source>
        <strain evidence="2">1912</strain>
    </source>
</reference>
<dbReference type="PANTHER" id="PTHR30543:SF21">
    <property type="entry name" value="NAD(P)H-DEPENDENT FMN REDUCTASE LOT6"/>
    <property type="match status" value="1"/>
</dbReference>
<dbReference type="GO" id="GO:0016491">
    <property type="term" value="F:oxidoreductase activity"/>
    <property type="evidence" value="ECO:0007669"/>
    <property type="project" value="InterPro"/>
</dbReference>
<reference evidence="2" key="2">
    <citation type="journal article" date="2004" name="Chem. Biol.">
        <title>Generation of new landomycins by combinatorial biosynthetic manipulation of the LndGT4 gene of the landomycin E cluster in S. globisporus.</title>
        <authorList>
            <person name="Ostash B."/>
            <person name="Rix U."/>
            <person name="Rix L.L."/>
            <person name="Liu T."/>
            <person name="Lombo F."/>
            <person name="Luzhetskyy A."/>
            <person name="Gromyko O."/>
            <person name="Wang C."/>
            <person name="Brana A.F."/>
            <person name="Mendez C."/>
            <person name="Salas J.A."/>
            <person name="Fedorenko V."/>
            <person name="Rohr J."/>
        </authorList>
    </citation>
    <scope>NUCLEOTIDE SEQUENCE</scope>
    <source>
        <strain evidence="2">1912</strain>
    </source>
</reference>
<dbReference type="EMBL" id="AY443344">
    <property type="protein sequence ID" value="AAR16419.1"/>
    <property type="molecule type" value="Genomic_DNA"/>
</dbReference>
<feature type="domain" description="NADPH-dependent FMN reductase-like" evidence="1">
    <location>
        <begin position="7"/>
        <end position="143"/>
    </location>
</feature>
<organism evidence="2">
    <name type="scientific">Streptomyces globisporus</name>
    <dbReference type="NCBI Taxonomy" id="1908"/>
    <lineage>
        <taxon>Bacteria</taxon>
        <taxon>Bacillati</taxon>
        <taxon>Actinomycetota</taxon>
        <taxon>Actinomycetes</taxon>
        <taxon>Kitasatosporales</taxon>
        <taxon>Streptomycetaceae</taxon>
        <taxon>Streptomyces</taxon>
    </lineage>
</organism>
<name>Q6T1C6_STRGL</name>
<sequence length="187" mass="20344">MPAQSPRLAVMVASARPGGAGQTVAKWFLGQAEEHGYSEVDVISLAEAALPVVTGASGRGGPGRRVDAAEGFVVVTPEHNHSFPALLKNAVDWYRREWYAKPVAFVSYGGISGGLRAVEQLRLVFAELHAPTMRDSVSFHRVWEQFDEAGRPGDPVGCGHAAKTMLDQLDWWTRSLTEARAKRPYTS</sequence>
<dbReference type="GO" id="GO:0010181">
    <property type="term" value="F:FMN binding"/>
    <property type="evidence" value="ECO:0007669"/>
    <property type="project" value="TreeGrafter"/>
</dbReference>
<dbReference type="InterPro" id="IPR050712">
    <property type="entry name" value="NAD(P)H-dep_reductase"/>
</dbReference>
<dbReference type="InterPro" id="IPR029039">
    <property type="entry name" value="Flavoprotein-like_sf"/>
</dbReference>
<evidence type="ECO:0000259" key="1">
    <source>
        <dbReference type="Pfam" id="PF03358"/>
    </source>
</evidence>
<proteinExistence type="predicted"/>
<accession>Q6T1C6</accession>